<gene>
    <name evidence="13" type="ORF">WICANDRAFT_20312</name>
</gene>
<keyword evidence="6" id="KW-0132">Cell division</keyword>
<dbReference type="GO" id="GO:0046872">
    <property type="term" value="F:metal ion binding"/>
    <property type="evidence" value="ECO:0007669"/>
    <property type="project" value="UniProtKB-KW"/>
</dbReference>
<evidence type="ECO:0000256" key="7">
    <source>
        <dbReference type="ARBA" id="ARBA00022842"/>
    </source>
</evidence>
<dbReference type="PANTHER" id="PTHR23092">
    <property type="entry name" value="POLY(A) RNA POLYMERASE"/>
    <property type="match status" value="1"/>
</dbReference>
<sequence>SSIQITNERSVEPEKAKTGNDLDDNNDFISLNFSDSDDDEDEGQLDNEEDAYSMDENETDINLNSKVVKNDVPWIKNHDHSTQKEIADWLTLEIKDFIAYISPSKEEIELRNFTVRRLRESITKFWPDCEVHVFGSYATDLYLPGSDIDMVIVSDHKGYDSRNSLYSLSSYLKKERLATNVEVIAKAKVPIIKFTEYHSNIHIDVSFERTNGIDAARTIRSWLVETPGLREIVLIVKQFLSARKLNNVHVGGLGGYSIICLVYSFLQLHPRLSTGNISPYENLGVLLIEFFELYGKNFGYDNVAICVEPDNVCYLNKKYYPDLQGRSSFALAIQDPSDPQNNISRGSFNIRDIKKAFAGAYELLTNGCYDLESATYKQRIGKSILGNVVRYRGKERDFNDERSLVINEALHED</sequence>
<evidence type="ECO:0000259" key="12">
    <source>
        <dbReference type="Pfam" id="PF22600"/>
    </source>
</evidence>
<feature type="domain" description="PAP-associated" evidence="11">
    <location>
        <begin position="282"/>
        <end position="341"/>
    </location>
</feature>
<dbReference type="SUPFAM" id="SSF81631">
    <property type="entry name" value="PAP/OAS1 substrate-binding domain"/>
    <property type="match status" value="1"/>
</dbReference>
<dbReference type="GO" id="GO:0031499">
    <property type="term" value="C:TRAMP complex"/>
    <property type="evidence" value="ECO:0007669"/>
    <property type="project" value="TreeGrafter"/>
</dbReference>
<dbReference type="CDD" id="cd05402">
    <property type="entry name" value="NT_PAP_TUTase"/>
    <property type="match status" value="1"/>
</dbReference>
<dbReference type="EC" id="2.7.7.19" evidence="3"/>
<organism evidence="13 14">
    <name type="scientific">Wickerhamomyces anomalus (strain ATCC 58044 / CBS 1984 / NCYC 433 / NRRL Y-366-8)</name>
    <name type="common">Yeast</name>
    <name type="synonym">Hansenula anomala</name>
    <dbReference type="NCBI Taxonomy" id="683960"/>
    <lineage>
        <taxon>Eukaryota</taxon>
        <taxon>Fungi</taxon>
        <taxon>Dikarya</taxon>
        <taxon>Ascomycota</taxon>
        <taxon>Saccharomycotina</taxon>
        <taxon>Saccharomycetes</taxon>
        <taxon>Phaffomycetales</taxon>
        <taxon>Wickerhamomycetaceae</taxon>
        <taxon>Wickerhamomyces</taxon>
    </lineage>
</organism>
<dbReference type="GO" id="GO:0071042">
    <property type="term" value="P:nuclear polyadenylation-dependent mRNA catabolic process"/>
    <property type="evidence" value="ECO:0007669"/>
    <property type="project" value="UniProtKB-ARBA"/>
</dbReference>
<evidence type="ECO:0000256" key="2">
    <source>
        <dbReference type="ARBA" id="ARBA00008593"/>
    </source>
</evidence>
<evidence type="ECO:0000256" key="1">
    <source>
        <dbReference type="ARBA" id="ARBA00001936"/>
    </source>
</evidence>
<dbReference type="GO" id="GO:0005730">
    <property type="term" value="C:nucleolus"/>
    <property type="evidence" value="ECO:0007669"/>
    <property type="project" value="TreeGrafter"/>
</dbReference>
<evidence type="ECO:0000313" key="14">
    <source>
        <dbReference type="Proteomes" id="UP000094112"/>
    </source>
</evidence>
<dbReference type="FunFam" id="1.10.1410.10:FF:000003">
    <property type="entry name" value="non-canonical poly(A) RNA polymerase PAPD7"/>
    <property type="match status" value="1"/>
</dbReference>
<comment type="cofactor">
    <cofactor evidence="1">
        <name>Mn(2+)</name>
        <dbReference type="ChEBI" id="CHEBI:29035"/>
    </cofactor>
</comment>
<dbReference type="Pfam" id="PF03828">
    <property type="entry name" value="PAP_assoc"/>
    <property type="match status" value="1"/>
</dbReference>
<dbReference type="GO" id="GO:0071039">
    <property type="term" value="P:nuclear polyadenylation-dependent CUT catabolic process"/>
    <property type="evidence" value="ECO:0007669"/>
    <property type="project" value="UniProtKB-ARBA"/>
</dbReference>
<feature type="non-terminal residue" evidence="13">
    <location>
        <position position="1"/>
    </location>
</feature>
<dbReference type="AlphaFoldDB" id="A0A1E3PAH1"/>
<evidence type="ECO:0000256" key="6">
    <source>
        <dbReference type="ARBA" id="ARBA00022776"/>
    </source>
</evidence>
<dbReference type="GO" id="GO:0071037">
    <property type="term" value="P:nuclear polyadenylation-dependent snRNA catabolic process"/>
    <property type="evidence" value="ECO:0007669"/>
    <property type="project" value="UniProtKB-ARBA"/>
</dbReference>
<dbReference type="PANTHER" id="PTHR23092:SF15">
    <property type="entry name" value="INACTIVE NON-CANONICAL POLY(A) RNA POLYMERASE PROTEIN TRF4-2-RELATED"/>
    <property type="match status" value="1"/>
</dbReference>
<dbReference type="GO" id="GO:0071044">
    <property type="term" value="P:histone mRNA catabolic process"/>
    <property type="evidence" value="ECO:0007669"/>
    <property type="project" value="UniProtKB-ARBA"/>
</dbReference>
<dbReference type="InterPro" id="IPR054708">
    <property type="entry name" value="MTPAP-like_central"/>
</dbReference>
<keyword evidence="7" id="KW-0460">Magnesium</keyword>
<comment type="similarity">
    <text evidence="2">Belongs to the DNA polymerase type-B-like family.</text>
</comment>
<dbReference type="Gene3D" id="1.10.1410.10">
    <property type="match status" value="1"/>
</dbReference>
<keyword evidence="6" id="KW-0498">Mitosis</keyword>
<keyword evidence="14" id="KW-1185">Reference proteome</keyword>
<evidence type="ECO:0000256" key="5">
    <source>
        <dbReference type="ARBA" id="ARBA00022723"/>
    </source>
</evidence>
<dbReference type="GO" id="GO:1990817">
    <property type="term" value="F:poly(A) RNA polymerase activity"/>
    <property type="evidence" value="ECO:0007669"/>
    <property type="project" value="UniProtKB-EC"/>
</dbReference>
<evidence type="ECO:0000256" key="10">
    <source>
        <dbReference type="SAM" id="MobiDB-lite"/>
    </source>
</evidence>
<keyword evidence="6" id="KW-0131">Cell cycle</keyword>
<dbReference type="GO" id="GO:0034475">
    <property type="term" value="P:U4 snRNA 3'-end processing"/>
    <property type="evidence" value="ECO:0007669"/>
    <property type="project" value="UniProtKB-ARBA"/>
</dbReference>
<dbReference type="OrthoDB" id="273917at2759"/>
<evidence type="ECO:0000256" key="4">
    <source>
        <dbReference type="ARBA" id="ARBA00022679"/>
    </source>
</evidence>
<dbReference type="GO" id="GO:0071038">
    <property type="term" value="P:TRAMP-dependent tRNA surveillance pathway"/>
    <property type="evidence" value="ECO:0007669"/>
    <property type="project" value="UniProtKB-ARBA"/>
</dbReference>
<reference evidence="13 14" key="1">
    <citation type="journal article" date="2016" name="Proc. Natl. Acad. Sci. U.S.A.">
        <title>Comparative genomics of biotechnologically important yeasts.</title>
        <authorList>
            <person name="Riley R."/>
            <person name="Haridas S."/>
            <person name="Wolfe K.H."/>
            <person name="Lopes M.R."/>
            <person name="Hittinger C.T."/>
            <person name="Goeker M."/>
            <person name="Salamov A.A."/>
            <person name="Wisecaver J.H."/>
            <person name="Long T.M."/>
            <person name="Calvey C.H."/>
            <person name="Aerts A.L."/>
            <person name="Barry K.W."/>
            <person name="Choi C."/>
            <person name="Clum A."/>
            <person name="Coughlan A.Y."/>
            <person name="Deshpande S."/>
            <person name="Douglass A.P."/>
            <person name="Hanson S.J."/>
            <person name="Klenk H.-P."/>
            <person name="LaButti K.M."/>
            <person name="Lapidus A."/>
            <person name="Lindquist E.A."/>
            <person name="Lipzen A.M."/>
            <person name="Meier-Kolthoff J.P."/>
            <person name="Ohm R.A."/>
            <person name="Otillar R.P."/>
            <person name="Pangilinan J.L."/>
            <person name="Peng Y."/>
            <person name="Rokas A."/>
            <person name="Rosa C.A."/>
            <person name="Scheuner C."/>
            <person name="Sibirny A.A."/>
            <person name="Slot J.C."/>
            <person name="Stielow J.B."/>
            <person name="Sun H."/>
            <person name="Kurtzman C.P."/>
            <person name="Blackwell M."/>
            <person name="Grigoriev I.V."/>
            <person name="Jeffries T.W."/>
        </authorList>
    </citation>
    <scope>NUCLEOTIDE SEQUENCE [LARGE SCALE GENOMIC DNA]</scope>
    <source>
        <strain evidence="14">ATCC 58044 / CBS 1984 / NCYC 433 / NRRL Y-366-8</strain>
    </source>
</reference>
<dbReference type="Proteomes" id="UP000094112">
    <property type="component" value="Unassembled WGS sequence"/>
</dbReference>
<feature type="compositionally biased region" description="Basic and acidic residues" evidence="10">
    <location>
        <begin position="9"/>
        <end position="20"/>
    </location>
</feature>
<dbReference type="Pfam" id="PF22600">
    <property type="entry name" value="MTPAP-like_central"/>
    <property type="match status" value="1"/>
</dbReference>
<dbReference type="InterPro" id="IPR002058">
    <property type="entry name" value="PAP_assoc"/>
</dbReference>
<comment type="catalytic activity">
    <reaction evidence="9">
        <text>RNA(n) + ATP = RNA(n)-3'-adenine ribonucleotide + diphosphate</text>
        <dbReference type="Rhea" id="RHEA:11332"/>
        <dbReference type="Rhea" id="RHEA-COMP:14527"/>
        <dbReference type="Rhea" id="RHEA-COMP:17347"/>
        <dbReference type="ChEBI" id="CHEBI:30616"/>
        <dbReference type="ChEBI" id="CHEBI:33019"/>
        <dbReference type="ChEBI" id="CHEBI:140395"/>
        <dbReference type="ChEBI" id="CHEBI:173115"/>
        <dbReference type="EC" id="2.7.7.19"/>
    </reaction>
</comment>
<dbReference type="GO" id="GO:0043634">
    <property type="term" value="P:polyadenylation-dependent ncRNA catabolic process"/>
    <property type="evidence" value="ECO:0007669"/>
    <property type="project" value="TreeGrafter"/>
</dbReference>
<accession>A0A1E3PAH1</accession>
<keyword evidence="5" id="KW-0479">Metal-binding</keyword>
<dbReference type="GO" id="GO:0003729">
    <property type="term" value="F:mRNA binding"/>
    <property type="evidence" value="ECO:0007669"/>
    <property type="project" value="TreeGrafter"/>
</dbReference>
<dbReference type="FunFam" id="3.30.460.10:FF:000006">
    <property type="entry name" value="non-canonical poly(A) RNA polymerase PAPD5"/>
    <property type="match status" value="1"/>
</dbReference>
<evidence type="ECO:0000256" key="8">
    <source>
        <dbReference type="ARBA" id="ARBA00023211"/>
    </source>
</evidence>
<evidence type="ECO:0000259" key="11">
    <source>
        <dbReference type="Pfam" id="PF03828"/>
    </source>
</evidence>
<proteinExistence type="inferred from homology"/>
<protein>
    <recommendedName>
        <fullName evidence="3">polynucleotide adenylyltransferase</fullName>
        <ecNumber evidence="3">2.7.7.19</ecNumber>
    </recommendedName>
</protein>
<dbReference type="InterPro" id="IPR045862">
    <property type="entry name" value="Trf4-like"/>
</dbReference>
<feature type="non-terminal residue" evidence="13">
    <location>
        <position position="413"/>
    </location>
</feature>
<feature type="region of interest" description="Disordered" evidence="10">
    <location>
        <begin position="1"/>
        <end position="57"/>
    </location>
</feature>
<evidence type="ECO:0000256" key="9">
    <source>
        <dbReference type="ARBA" id="ARBA00048830"/>
    </source>
</evidence>
<dbReference type="EMBL" id="KV454208">
    <property type="protein sequence ID" value="ODQ62391.1"/>
    <property type="molecule type" value="Genomic_DNA"/>
</dbReference>
<dbReference type="RefSeq" id="XP_019041598.1">
    <property type="nucleotide sequence ID" value="XM_019180864.1"/>
</dbReference>
<keyword evidence="4" id="KW-0808">Transferase</keyword>
<dbReference type="SUPFAM" id="SSF81301">
    <property type="entry name" value="Nucleotidyltransferase"/>
    <property type="match status" value="1"/>
</dbReference>
<evidence type="ECO:0000256" key="3">
    <source>
        <dbReference type="ARBA" id="ARBA00012388"/>
    </source>
</evidence>
<dbReference type="InterPro" id="IPR043519">
    <property type="entry name" value="NT_sf"/>
</dbReference>
<feature type="domain" description="Poly(A) RNA polymerase mitochondrial-like central palm" evidence="12">
    <location>
        <begin position="91"/>
        <end position="221"/>
    </location>
</feature>
<keyword evidence="8" id="KW-0464">Manganese</keyword>
<dbReference type="GO" id="GO:0071035">
    <property type="term" value="P:nuclear polyadenylation-dependent rRNA catabolic process"/>
    <property type="evidence" value="ECO:0007669"/>
    <property type="project" value="UniProtKB-ARBA"/>
</dbReference>
<dbReference type="STRING" id="683960.A0A1E3PAH1"/>
<name>A0A1E3PAH1_WICAA</name>
<dbReference type="GO" id="GO:0071051">
    <property type="term" value="P:poly(A)-dependent snoRNA 3'-end processing"/>
    <property type="evidence" value="ECO:0007669"/>
    <property type="project" value="UniProtKB-ARBA"/>
</dbReference>
<dbReference type="Gene3D" id="3.30.460.10">
    <property type="entry name" value="Beta Polymerase, domain 2"/>
    <property type="match status" value="1"/>
</dbReference>
<dbReference type="GO" id="GO:0071036">
    <property type="term" value="P:nuclear polyadenylation-dependent snoRNA catabolic process"/>
    <property type="evidence" value="ECO:0007669"/>
    <property type="project" value="UniProtKB-ARBA"/>
</dbReference>
<dbReference type="GeneID" id="30198110"/>
<evidence type="ECO:0000313" key="13">
    <source>
        <dbReference type="EMBL" id="ODQ62391.1"/>
    </source>
</evidence>
<feature type="compositionally biased region" description="Acidic residues" evidence="10">
    <location>
        <begin position="35"/>
        <end position="57"/>
    </location>
</feature>